<dbReference type="EMBL" id="MIGZ01000129">
    <property type="protein sequence ID" value="ODQ86966.1"/>
    <property type="molecule type" value="Genomic_DNA"/>
</dbReference>
<gene>
    <name evidence="1" type="ORF">BHQ17_19255</name>
</gene>
<sequence>MNTVQEIGQKVQEQTLEAVRKTQDAAVDAVTAWTETANKVTPQLADFAKGYEMPGMNEVTKQLPSVGEIIDSNFDFAQQVLTSQREFAHRIVEATKKAAK</sequence>
<comment type="caution">
    <text evidence="1">The sequence shown here is derived from an EMBL/GenBank/DDBJ whole genome shotgun (WGS) entry which is preliminary data.</text>
</comment>
<accession>A0A1E3RAM1</accession>
<dbReference type="OrthoDB" id="4762104at2"/>
<keyword evidence="2" id="KW-1185">Reference proteome</keyword>
<organism evidence="1 2">
    <name type="scientific">Mycolicibacterium holsaticum</name>
    <dbReference type="NCBI Taxonomy" id="152142"/>
    <lineage>
        <taxon>Bacteria</taxon>
        <taxon>Bacillati</taxon>
        <taxon>Actinomycetota</taxon>
        <taxon>Actinomycetes</taxon>
        <taxon>Mycobacteriales</taxon>
        <taxon>Mycobacteriaceae</taxon>
        <taxon>Mycolicibacterium</taxon>
    </lineage>
</organism>
<reference evidence="2" key="1">
    <citation type="submission" date="2016-09" db="EMBL/GenBank/DDBJ databases">
        <authorList>
            <person name="Greninger A.L."/>
            <person name="Jerome K.R."/>
            <person name="Mcnair B."/>
            <person name="Wallis C."/>
            <person name="Fang F."/>
        </authorList>
    </citation>
    <scope>NUCLEOTIDE SEQUENCE [LARGE SCALE GENOMIC DNA]</scope>
    <source>
        <strain evidence="2">M7</strain>
    </source>
</reference>
<evidence type="ECO:0000313" key="1">
    <source>
        <dbReference type="EMBL" id="ODQ86966.1"/>
    </source>
</evidence>
<evidence type="ECO:0008006" key="3">
    <source>
        <dbReference type="Google" id="ProtNLM"/>
    </source>
</evidence>
<dbReference type="RefSeq" id="WP_069406755.1">
    <property type="nucleotide sequence ID" value="NZ_MIGZ01000129.1"/>
</dbReference>
<name>A0A1E3RAM1_9MYCO</name>
<protein>
    <recommendedName>
        <fullName evidence="3">Phasin domain-containing protein</fullName>
    </recommendedName>
</protein>
<evidence type="ECO:0000313" key="2">
    <source>
        <dbReference type="Proteomes" id="UP000094243"/>
    </source>
</evidence>
<dbReference type="AlphaFoldDB" id="A0A1E3RAM1"/>
<dbReference type="Proteomes" id="UP000094243">
    <property type="component" value="Unassembled WGS sequence"/>
</dbReference>
<proteinExistence type="predicted"/>